<gene>
    <name evidence="1" type="ORF">CLF_104170</name>
</gene>
<name>G7YB51_CLOSI</name>
<accession>G7YB51</accession>
<reference evidence="1" key="1">
    <citation type="journal article" date="2011" name="Genome Biol.">
        <title>The draft genome of the carcinogenic human liver fluke Clonorchis sinensis.</title>
        <authorList>
            <person name="Wang X."/>
            <person name="Chen W."/>
            <person name="Huang Y."/>
            <person name="Sun J."/>
            <person name="Men J."/>
            <person name="Liu H."/>
            <person name="Luo F."/>
            <person name="Guo L."/>
            <person name="Lv X."/>
            <person name="Deng C."/>
            <person name="Zhou C."/>
            <person name="Fan Y."/>
            <person name="Li X."/>
            <person name="Huang L."/>
            <person name="Hu Y."/>
            <person name="Liang C."/>
            <person name="Hu X."/>
            <person name="Xu J."/>
            <person name="Yu X."/>
        </authorList>
    </citation>
    <scope>NUCLEOTIDE SEQUENCE [LARGE SCALE GENOMIC DNA]</scope>
    <source>
        <strain evidence="1">Henan</strain>
    </source>
</reference>
<dbReference type="EMBL" id="DF143020">
    <property type="protein sequence ID" value="GAA50185.1"/>
    <property type="molecule type" value="Genomic_DNA"/>
</dbReference>
<evidence type="ECO:0000313" key="1">
    <source>
        <dbReference type="EMBL" id="GAA50185.1"/>
    </source>
</evidence>
<protein>
    <submittedName>
        <fullName evidence="1">Uncharacterized protein</fullName>
    </submittedName>
</protein>
<dbReference type="AlphaFoldDB" id="G7YB51"/>
<proteinExistence type="predicted"/>
<sequence>MNCTHTNKLMPHRPSRGAISRVALLAAYSRAGPALRTDDSVRLASVLRAASVHHMAPKSSGISKSLFKPQHSVYLAAFNVRILEQAAQQAAPAPTVDSLGIDVCCVSETRTRDASTVIELTAPSVSTRFRLRTSAAAGYAGVGIVLSQRAEVSLLD</sequence>
<evidence type="ECO:0000313" key="2">
    <source>
        <dbReference type="Proteomes" id="UP000008909"/>
    </source>
</evidence>
<keyword evidence="2" id="KW-1185">Reference proteome</keyword>
<dbReference type="Proteomes" id="UP000008909">
    <property type="component" value="Unassembled WGS sequence"/>
</dbReference>
<organism evidence="1 2">
    <name type="scientific">Clonorchis sinensis</name>
    <name type="common">Chinese liver fluke</name>
    <dbReference type="NCBI Taxonomy" id="79923"/>
    <lineage>
        <taxon>Eukaryota</taxon>
        <taxon>Metazoa</taxon>
        <taxon>Spiralia</taxon>
        <taxon>Lophotrochozoa</taxon>
        <taxon>Platyhelminthes</taxon>
        <taxon>Trematoda</taxon>
        <taxon>Digenea</taxon>
        <taxon>Opisthorchiida</taxon>
        <taxon>Opisthorchiata</taxon>
        <taxon>Opisthorchiidae</taxon>
        <taxon>Clonorchis</taxon>
    </lineage>
</organism>
<reference key="2">
    <citation type="submission" date="2011-10" db="EMBL/GenBank/DDBJ databases">
        <title>The genome and transcriptome sequence of Clonorchis sinensis provide insights into the carcinogenic liver fluke.</title>
        <authorList>
            <person name="Wang X."/>
            <person name="Huang Y."/>
            <person name="Chen W."/>
            <person name="Liu H."/>
            <person name="Guo L."/>
            <person name="Chen Y."/>
            <person name="Luo F."/>
            <person name="Zhou W."/>
            <person name="Sun J."/>
            <person name="Mao Q."/>
            <person name="Liang P."/>
            <person name="Zhou C."/>
            <person name="Tian Y."/>
            <person name="Men J."/>
            <person name="Lv X."/>
            <person name="Huang L."/>
            <person name="Zhou J."/>
            <person name="Hu Y."/>
            <person name="Li R."/>
            <person name="Zhang F."/>
            <person name="Lei H."/>
            <person name="Li X."/>
            <person name="Hu X."/>
            <person name="Liang C."/>
            <person name="Xu J."/>
            <person name="Wu Z."/>
            <person name="Yu X."/>
        </authorList>
    </citation>
    <scope>NUCLEOTIDE SEQUENCE</scope>
    <source>
        <strain>Henan</strain>
    </source>
</reference>